<comment type="subcellular location">
    <subcellularLocation>
        <location evidence="1">Nucleus</location>
    </subcellularLocation>
</comment>
<evidence type="ECO:0000256" key="1">
    <source>
        <dbReference type="ARBA" id="ARBA00004123"/>
    </source>
</evidence>
<comment type="similarity">
    <text evidence="2">Belongs to the DNA polymerase delta/II small subunit family.</text>
</comment>
<dbReference type="GO" id="GO:0006281">
    <property type="term" value="P:DNA repair"/>
    <property type="evidence" value="ECO:0007669"/>
    <property type="project" value="UniProtKB-ARBA"/>
</dbReference>
<dbReference type="EC" id="2.7.7.7" evidence="3"/>
<dbReference type="InterPro" id="IPR024826">
    <property type="entry name" value="DNA_pol_delta/II_ssu"/>
</dbReference>
<evidence type="ECO:0000256" key="4">
    <source>
        <dbReference type="ARBA" id="ARBA00022679"/>
    </source>
</evidence>
<dbReference type="InterPro" id="IPR025614">
    <property type="entry name" value="Cell_morpho_N"/>
</dbReference>
<keyword evidence="4" id="KW-0808">Transferase</keyword>
<dbReference type="HOGENOM" id="CLU_021763_1_1_1"/>
<dbReference type="eggNOG" id="KOG1825">
    <property type="taxonomic scope" value="Eukaryota"/>
</dbReference>
<dbReference type="CDD" id="cd07387">
    <property type="entry name" value="MPP_PolD2_C"/>
    <property type="match status" value="1"/>
</dbReference>
<dbReference type="GO" id="GO:0003887">
    <property type="term" value="F:DNA-directed DNA polymerase activity"/>
    <property type="evidence" value="ECO:0007669"/>
    <property type="project" value="UniProtKB-KW"/>
</dbReference>
<sequence>MVMASKPRYWNVAFPLVVVALSVSPREVFMEHWQACIDSISSKTKDRTSRAVGMNAFVRLLWVYLNRCPESSTSTRRRLEGLLRNHFPVNTGQLLPTDLPLDPFQSPQCLTSPILFPRTVATQNRIAMAVEAKPEAGDVLRRPSVPYSSLPELSKPFLIDPSKRSFKHQYANVYFVRLVELRPIVEEHAKRLWAERHCGYIFRNYLTLVKPRLLPRILDLNRGQPCYIVGTVYMDMPLKPNVLEDMARSNWIAPPAPRPKFYSSQDAVHLEDESGRVRLVGDVIRKERDREGGGFVTGVIMGVLGFENSSGDFEVMELCFAGMPDVYHPSSLGTANGKGKARESMDVDDESKTWVALVSGLSVGNETSAPDLKSELLVEWLMGENGGAQDQLEGSRIARVIFAGNTLAAPIKGQDDRKIKADLNHPTKNLAHMLSDLLASSLPMNLVPGPSDPCGAVLPQQPMPKVMFGGKKMEGLECNTNPTWLEIGDRSFLCSGGQTIDDVFKYLPGKSRLPMAKRTLEWRHIAPTAPDTLWIYPFPDNDPFIIRERPNVYVVGNQPEFETALVGDEDKTRIVMLPSFAATGTVALVCLETLEVKTVAFEVPPWIGEVKVEMKEE</sequence>
<feature type="domain" description="DNA polymerase delta subunit OB-fold" evidence="12">
    <location>
        <begin position="169"/>
        <end position="317"/>
    </location>
</feature>
<keyword evidence="8" id="KW-0539">Nucleus</keyword>
<dbReference type="Gene3D" id="2.40.50.430">
    <property type="match status" value="1"/>
</dbReference>
<dbReference type="GO" id="GO:0006273">
    <property type="term" value="P:lagging strand elongation"/>
    <property type="evidence" value="ECO:0007669"/>
    <property type="project" value="UniProtKB-ARBA"/>
</dbReference>
<dbReference type="FunCoup" id="K1VIP2">
    <property type="interactions" value="298"/>
</dbReference>
<feature type="domain" description="DNA polymerase alpha/delta/epsilon subunit B" evidence="10">
    <location>
        <begin position="355"/>
        <end position="562"/>
    </location>
</feature>
<evidence type="ECO:0000259" key="11">
    <source>
        <dbReference type="Pfam" id="PF14222"/>
    </source>
</evidence>
<dbReference type="Pfam" id="PF18018">
    <property type="entry name" value="DNA_pol_D_N"/>
    <property type="match status" value="1"/>
</dbReference>
<evidence type="ECO:0000256" key="5">
    <source>
        <dbReference type="ARBA" id="ARBA00022695"/>
    </source>
</evidence>
<dbReference type="GO" id="GO:0003677">
    <property type="term" value="F:DNA binding"/>
    <property type="evidence" value="ECO:0007669"/>
    <property type="project" value="InterPro"/>
</dbReference>
<dbReference type="OMA" id="TLIWRHY"/>
<organism evidence="13 14">
    <name type="scientific">Trichosporon asahii var. asahii (strain CBS 8904)</name>
    <name type="common">Yeast</name>
    <dbReference type="NCBI Taxonomy" id="1220162"/>
    <lineage>
        <taxon>Eukaryota</taxon>
        <taxon>Fungi</taxon>
        <taxon>Dikarya</taxon>
        <taxon>Basidiomycota</taxon>
        <taxon>Agaricomycotina</taxon>
        <taxon>Tremellomycetes</taxon>
        <taxon>Trichosporonales</taxon>
        <taxon>Trichosporonaceae</taxon>
        <taxon>Trichosporon</taxon>
    </lineage>
</organism>
<evidence type="ECO:0000256" key="6">
    <source>
        <dbReference type="ARBA" id="ARBA00022705"/>
    </source>
</evidence>
<gene>
    <name evidence="13" type="ORF">A1Q2_01674</name>
</gene>
<dbReference type="PANTHER" id="PTHR10416:SF0">
    <property type="entry name" value="DNA POLYMERASE DELTA SUBUNIT 2"/>
    <property type="match status" value="1"/>
</dbReference>
<comment type="catalytic activity">
    <reaction evidence="9">
        <text>DNA(n) + a 2'-deoxyribonucleoside 5'-triphosphate = DNA(n+1) + diphosphate</text>
        <dbReference type="Rhea" id="RHEA:22508"/>
        <dbReference type="Rhea" id="RHEA-COMP:17339"/>
        <dbReference type="Rhea" id="RHEA-COMP:17340"/>
        <dbReference type="ChEBI" id="CHEBI:33019"/>
        <dbReference type="ChEBI" id="CHEBI:61560"/>
        <dbReference type="ChEBI" id="CHEBI:173112"/>
        <dbReference type="EC" id="2.7.7.7"/>
    </reaction>
</comment>
<comment type="caution">
    <text evidence="13">The sequence shown here is derived from an EMBL/GenBank/DDBJ whole genome shotgun (WGS) entry which is preliminary data.</text>
</comment>
<proteinExistence type="inferred from homology"/>
<dbReference type="Pfam" id="PF04042">
    <property type="entry name" value="DNA_pol_E_B"/>
    <property type="match status" value="1"/>
</dbReference>
<dbReference type="EMBL" id="AMBO01000237">
    <property type="protein sequence ID" value="EKD04000.1"/>
    <property type="molecule type" value="Genomic_DNA"/>
</dbReference>
<dbReference type="eggNOG" id="KOG2732">
    <property type="taxonomic scope" value="Eukaryota"/>
</dbReference>
<keyword evidence="6" id="KW-0235">DNA replication</keyword>
<dbReference type="AlphaFoldDB" id="K1VIP2"/>
<evidence type="ECO:0000313" key="14">
    <source>
        <dbReference type="Proteomes" id="UP000006757"/>
    </source>
</evidence>
<dbReference type="InterPro" id="IPR041863">
    <property type="entry name" value="PolD2_C"/>
</dbReference>
<keyword evidence="7" id="KW-0239">DNA-directed DNA polymerase</keyword>
<keyword evidence="5" id="KW-0548">Nucleotidyltransferase</keyword>
<feature type="domain" description="Cell morphogenesis protein N-terminal" evidence="11">
    <location>
        <begin position="2"/>
        <end position="104"/>
    </location>
</feature>
<evidence type="ECO:0000313" key="13">
    <source>
        <dbReference type="EMBL" id="EKD04000.1"/>
    </source>
</evidence>
<evidence type="ECO:0000259" key="12">
    <source>
        <dbReference type="Pfam" id="PF18018"/>
    </source>
</evidence>
<accession>K1VIP2</accession>
<dbReference type="InParanoid" id="K1VIP2"/>
<dbReference type="Gene3D" id="3.60.21.50">
    <property type="match status" value="1"/>
</dbReference>
<dbReference type="STRING" id="1220162.K1VIP2"/>
<evidence type="ECO:0000256" key="7">
    <source>
        <dbReference type="ARBA" id="ARBA00022932"/>
    </source>
</evidence>
<reference evidence="13 14" key="1">
    <citation type="journal article" date="2012" name="Eukaryot. Cell">
        <title>Genome sequence of the Trichosporon asahii environmental strain CBS 8904.</title>
        <authorList>
            <person name="Yang R.Y."/>
            <person name="Li H.T."/>
            <person name="Zhu H."/>
            <person name="Zhou G.P."/>
            <person name="Wang M."/>
            <person name="Wang L."/>
        </authorList>
    </citation>
    <scope>NUCLEOTIDE SEQUENCE [LARGE SCALE GENOMIC DNA]</scope>
    <source>
        <strain evidence="13 14">CBS 8904</strain>
    </source>
</reference>
<dbReference type="PANTHER" id="PTHR10416">
    <property type="entry name" value="DNA POLYMERASE DELTA SUBUNIT 2"/>
    <property type="match status" value="1"/>
</dbReference>
<evidence type="ECO:0000256" key="8">
    <source>
        <dbReference type="ARBA" id="ARBA00023242"/>
    </source>
</evidence>
<dbReference type="FunFam" id="2.40.50.430:FF:000002">
    <property type="entry name" value="DNA polymerase delta subunit"/>
    <property type="match status" value="1"/>
</dbReference>
<dbReference type="OrthoDB" id="3763at2759"/>
<name>K1VIP2_TRIAC</name>
<dbReference type="Pfam" id="PF14222">
    <property type="entry name" value="MOR2-PAG1_N"/>
    <property type="match status" value="1"/>
</dbReference>
<evidence type="ECO:0000256" key="2">
    <source>
        <dbReference type="ARBA" id="ARBA00006035"/>
    </source>
</evidence>
<protein>
    <recommendedName>
        <fullName evidence="3">DNA-directed DNA polymerase</fullName>
        <ecNumber evidence="3">2.7.7.7</ecNumber>
    </recommendedName>
</protein>
<dbReference type="InterPro" id="IPR007185">
    <property type="entry name" value="DNA_pol_a/d/e_bsu"/>
</dbReference>
<evidence type="ECO:0000256" key="9">
    <source>
        <dbReference type="ARBA" id="ARBA00049244"/>
    </source>
</evidence>
<dbReference type="GO" id="GO:0043625">
    <property type="term" value="C:delta DNA polymerase complex"/>
    <property type="evidence" value="ECO:0007669"/>
    <property type="project" value="TreeGrafter"/>
</dbReference>
<dbReference type="Proteomes" id="UP000006757">
    <property type="component" value="Unassembled WGS sequence"/>
</dbReference>
<evidence type="ECO:0000256" key="3">
    <source>
        <dbReference type="ARBA" id="ARBA00012417"/>
    </source>
</evidence>
<evidence type="ECO:0000259" key="10">
    <source>
        <dbReference type="Pfam" id="PF04042"/>
    </source>
</evidence>
<dbReference type="InterPro" id="IPR040663">
    <property type="entry name" value="DNA_pol_D_N"/>
</dbReference>
<keyword evidence="14" id="KW-1185">Reference proteome</keyword>